<keyword evidence="2" id="KW-1185">Reference proteome</keyword>
<name>A0A3A1P4Q3_9SPHN</name>
<gene>
    <name evidence="1" type="ORF">D2V17_11440</name>
</gene>
<proteinExistence type="predicted"/>
<evidence type="ECO:0000313" key="1">
    <source>
        <dbReference type="EMBL" id="RIV84876.1"/>
    </source>
</evidence>
<dbReference type="AlphaFoldDB" id="A0A3A1P4Q3"/>
<accession>A0A3A1P4Q3</accession>
<dbReference type="Proteomes" id="UP000265366">
    <property type="component" value="Unassembled WGS sequence"/>
</dbReference>
<evidence type="ECO:0000313" key="2">
    <source>
        <dbReference type="Proteomes" id="UP000265366"/>
    </source>
</evidence>
<reference evidence="1 2" key="1">
    <citation type="submission" date="2018-08" db="EMBL/GenBank/DDBJ databases">
        <title>Erythrobacter zhengii sp.nov., a bacterium isolated from deep-sea sediment.</title>
        <authorList>
            <person name="Fang C."/>
            <person name="Wu Y.-H."/>
            <person name="Sun C."/>
            <person name="Wang H."/>
            <person name="Cheng H."/>
            <person name="Meng F.-X."/>
            <person name="Wang C.-S."/>
            <person name="Xu X.-W."/>
        </authorList>
    </citation>
    <scope>NUCLEOTIDE SEQUENCE [LARGE SCALE GENOMIC DNA]</scope>
    <source>
        <strain evidence="1 2">CCTCC AB 2015396</strain>
    </source>
</reference>
<dbReference type="RefSeq" id="WP_022684086.1">
    <property type="nucleotide sequence ID" value="NZ_QXFM01000102.1"/>
</dbReference>
<organism evidence="1 2">
    <name type="scientific">Aurantiacibacter xanthus</name>
    <dbReference type="NCBI Taxonomy" id="1784712"/>
    <lineage>
        <taxon>Bacteria</taxon>
        <taxon>Pseudomonadati</taxon>
        <taxon>Pseudomonadota</taxon>
        <taxon>Alphaproteobacteria</taxon>
        <taxon>Sphingomonadales</taxon>
        <taxon>Erythrobacteraceae</taxon>
        <taxon>Aurantiacibacter</taxon>
    </lineage>
</organism>
<dbReference type="EMBL" id="QXFM01000102">
    <property type="protein sequence ID" value="RIV84876.1"/>
    <property type="molecule type" value="Genomic_DNA"/>
</dbReference>
<sequence>MTFENMCLDELLLCMSAKATQFEKLAAASYTSNLLRRAAALLNMLESERGALAATLDAACLARDTVGILGTPAEAITMLGEENAGLRAELGTLRAMPSRSTP</sequence>
<comment type="caution">
    <text evidence="1">The sequence shown here is derived from an EMBL/GenBank/DDBJ whole genome shotgun (WGS) entry which is preliminary data.</text>
</comment>
<protein>
    <submittedName>
        <fullName evidence="1">Uncharacterized protein</fullName>
    </submittedName>
</protein>
<dbReference type="OrthoDB" id="7605366at2"/>